<dbReference type="SUPFAM" id="SSF46785">
    <property type="entry name" value="Winged helix' DNA-binding domain"/>
    <property type="match status" value="1"/>
</dbReference>
<dbReference type="InterPro" id="IPR036388">
    <property type="entry name" value="WH-like_DNA-bd_sf"/>
</dbReference>
<evidence type="ECO:0000256" key="3">
    <source>
        <dbReference type="ARBA" id="ARBA00023125"/>
    </source>
</evidence>
<organism evidence="6 7">
    <name type="scientific">Belnapia arida</name>
    <dbReference type="NCBI Taxonomy" id="2804533"/>
    <lineage>
        <taxon>Bacteria</taxon>
        <taxon>Pseudomonadati</taxon>
        <taxon>Pseudomonadota</taxon>
        <taxon>Alphaproteobacteria</taxon>
        <taxon>Acetobacterales</taxon>
        <taxon>Roseomonadaceae</taxon>
        <taxon>Belnapia</taxon>
    </lineage>
</organism>
<comment type="similarity">
    <text evidence="1">Belongs to the LysR transcriptional regulatory family.</text>
</comment>
<gene>
    <name evidence="6" type="ORF">JMJ56_03640</name>
</gene>
<protein>
    <submittedName>
        <fullName evidence="6">LysR family transcriptional regulator</fullName>
    </submittedName>
</protein>
<sequence>MADAGGVSSAAARLGIAKSIVSRRLLRLEQQLGTLLLARTTRGSSVTEAGAILREHAARACAEMDLAQDLLRPNGAIRGRLRLALPMTFGSTQVAPVLIELARRHPLLHVHATHSDTFVDLVGEGFDAAIRVGYLQDSSLVTRQIAPIHGKLVASADYIERHGAPRRLEELARHEALMQGSETWRLLDGGRVVTIHPRGRFKADSASALVAAACAGLGLANLPDFITDPFVSSGALVPVMTRHPVPQAGLYVVRPPGTYPSRKVQALIDAMVTAFGGARLSAMADAAA</sequence>
<dbReference type="Pfam" id="PF03466">
    <property type="entry name" value="LysR_substrate"/>
    <property type="match status" value="1"/>
</dbReference>
<dbReference type="Proteomes" id="UP000660885">
    <property type="component" value="Unassembled WGS sequence"/>
</dbReference>
<dbReference type="InterPro" id="IPR036390">
    <property type="entry name" value="WH_DNA-bd_sf"/>
</dbReference>
<evidence type="ECO:0000256" key="1">
    <source>
        <dbReference type="ARBA" id="ARBA00009437"/>
    </source>
</evidence>
<evidence type="ECO:0000259" key="5">
    <source>
        <dbReference type="PROSITE" id="PS50931"/>
    </source>
</evidence>
<name>A0ABS1TXX0_9PROT</name>
<keyword evidence="7" id="KW-1185">Reference proteome</keyword>
<keyword evidence="4" id="KW-0804">Transcription</keyword>
<dbReference type="PANTHER" id="PTHR30537">
    <property type="entry name" value="HTH-TYPE TRANSCRIPTIONAL REGULATOR"/>
    <property type="match status" value="1"/>
</dbReference>
<dbReference type="PROSITE" id="PS50931">
    <property type="entry name" value="HTH_LYSR"/>
    <property type="match status" value="1"/>
</dbReference>
<feature type="domain" description="HTH lysR-type" evidence="5">
    <location>
        <begin position="1"/>
        <end position="47"/>
    </location>
</feature>
<evidence type="ECO:0000313" key="7">
    <source>
        <dbReference type="Proteomes" id="UP000660885"/>
    </source>
</evidence>
<reference evidence="6 7" key="1">
    <citation type="submission" date="2021-01" db="EMBL/GenBank/DDBJ databases">
        <title>Belnapia mucosa sp. nov. and Belnapia arida sp. nov., isolated from the Tabernas Desert (Almeria, Spain).</title>
        <authorList>
            <person name="Molina-Menor E."/>
            <person name="Vidal-Verdu A."/>
            <person name="Calonge A."/>
            <person name="Satari L."/>
            <person name="Pereto J."/>
            <person name="Porcar M."/>
        </authorList>
    </citation>
    <scope>NUCLEOTIDE SEQUENCE [LARGE SCALE GENOMIC DNA]</scope>
    <source>
        <strain evidence="6 7">T18</strain>
    </source>
</reference>
<accession>A0ABS1TXX0</accession>
<evidence type="ECO:0000256" key="4">
    <source>
        <dbReference type="ARBA" id="ARBA00023163"/>
    </source>
</evidence>
<comment type="caution">
    <text evidence="6">The sequence shown here is derived from an EMBL/GenBank/DDBJ whole genome shotgun (WGS) entry which is preliminary data.</text>
</comment>
<dbReference type="InterPro" id="IPR058163">
    <property type="entry name" value="LysR-type_TF_proteobact-type"/>
</dbReference>
<dbReference type="Pfam" id="PF00126">
    <property type="entry name" value="HTH_1"/>
    <property type="match status" value="1"/>
</dbReference>
<evidence type="ECO:0000313" key="6">
    <source>
        <dbReference type="EMBL" id="MBL6077085.1"/>
    </source>
</evidence>
<dbReference type="PANTHER" id="PTHR30537:SF5">
    <property type="entry name" value="HTH-TYPE TRANSCRIPTIONAL ACTIVATOR TTDR-RELATED"/>
    <property type="match status" value="1"/>
</dbReference>
<dbReference type="InterPro" id="IPR005119">
    <property type="entry name" value="LysR_subst-bd"/>
</dbReference>
<dbReference type="Gene3D" id="3.40.190.290">
    <property type="match status" value="1"/>
</dbReference>
<keyword evidence="3" id="KW-0238">DNA-binding</keyword>
<dbReference type="EMBL" id="JAETWB010000001">
    <property type="protein sequence ID" value="MBL6077085.1"/>
    <property type="molecule type" value="Genomic_DNA"/>
</dbReference>
<evidence type="ECO:0000256" key="2">
    <source>
        <dbReference type="ARBA" id="ARBA00023015"/>
    </source>
</evidence>
<dbReference type="SUPFAM" id="SSF53850">
    <property type="entry name" value="Periplasmic binding protein-like II"/>
    <property type="match status" value="1"/>
</dbReference>
<dbReference type="InterPro" id="IPR000847">
    <property type="entry name" value="LysR_HTH_N"/>
</dbReference>
<proteinExistence type="inferred from homology"/>
<dbReference type="Gene3D" id="1.10.10.10">
    <property type="entry name" value="Winged helix-like DNA-binding domain superfamily/Winged helix DNA-binding domain"/>
    <property type="match status" value="1"/>
</dbReference>
<keyword evidence="2" id="KW-0805">Transcription regulation</keyword>
<dbReference type="CDD" id="cd08422">
    <property type="entry name" value="PBP2_CrgA_like"/>
    <property type="match status" value="1"/>
</dbReference>